<dbReference type="InterPro" id="IPR050942">
    <property type="entry name" value="F-box_BR-signaling"/>
</dbReference>
<dbReference type="EMBL" id="JABCRI010000001">
    <property type="protein sequence ID" value="KAF8412239.1"/>
    <property type="molecule type" value="Genomic_DNA"/>
</dbReference>
<evidence type="ECO:0000313" key="3">
    <source>
        <dbReference type="Proteomes" id="UP000655225"/>
    </source>
</evidence>
<reference evidence="2 3" key="1">
    <citation type="submission" date="2020-04" db="EMBL/GenBank/DDBJ databases">
        <title>Plant Genome Project.</title>
        <authorList>
            <person name="Zhang R.-G."/>
        </authorList>
    </citation>
    <scope>NUCLEOTIDE SEQUENCE [LARGE SCALE GENOMIC DNA]</scope>
    <source>
        <strain evidence="2">YNK0</strain>
        <tissue evidence="2">Leaf</tissue>
    </source>
</reference>
<name>A0A834ZR73_TETSI</name>
<organism evidence="2 3">
    <name type="scientific">Tetracentron sinense</name>
    <name type="common">Spur-leaf</name>
    <dbReference type="NCBI Taxonomy" id="13715"/>
    <lineage>
        <taxon>Eukaryota</taxon>
        <taxon>Viridiplantae</taxon>
        <taxon>Streptophyta</taxon>
        <taxon>Embryophyta</taxon>
        <taxon>Tracheophyta</taxon>
        <taxon>Spermatophyta</taxon>
        <taxon>Magnoliopsida</taxon>
        <taxon>Trochodendrales</taxon>
        <taxon>Trochodendraceae</taxon>
        <taxon>Tetracentron</taxon>
    </lineage>
</organism>
<proteinExistence type="predicted"/>
<dbReference type="PANTHER" id="PTHR44259:SF108">
    <property type="entry name" value="F-BOX PROTEIN SKIP23-LIKE"/>
    <property type="match status" value="1"/>
</dbReference>
<keyword evidence="3" id="KW-1185">Reference proteome</keyword>
<evidence type="ECO:0000259" key="1">
    <source>
        <dbReference type="Pfam" id="PF03478"/>
    </source>
</evidence>
<dbReference type="AlphaFoldDB" id="A0A834ZR73"/>
<comment type="caution">
    <text evidence="2">The sequence shown here is derived from an EMBL/GenBank/DDBJ whole genome shotgun (WGS) entry which is preliminary data.</text>
</comment>
<sequence length="538" mass="60574">MADWSKLQSDLVWLIAKQLELYKDFIAFRGVCSWWRTVANEGIFTFPESPWLMLAEEKDSDTRSFFSLSKKGIVEKRMLPEAKGKRCWGSHGWLITFDIDLNINLLNPWTRLQIHLPHQRTFKGQNYWLTLTDLQKHYIAKAVLSSSPSSSSSSSSSDYVVMVIHGNLFKLGFAKAGDKSWTTIETWFGMYSDILFYKGLFYAVNYNGLVFVCDVEGSNPTEARCVSRKPVGFMDCPSKIYLVESSGALLVVSRRPSKVKSMLDDVKSKLEKERCGYLGHLAVQRSIRPSEQDGDEGFQYGDWLRGTMGSRDIARCLRSKQIRSTTVIIETEMVKFSGEAEPSQKVADDLRSPESELMVSMVVIHGAAVTEADAVFSAENIGTQDMPDHQDISNSQREIDMGPVTNSKHIPLGDMVCGLDLVTSSRNSLIPIVDIDKKHYPRKVGQEKELLCIDGGGKLNKICAIGSDPGGLGEPYQSHNLLTEQAPRSHAPYDYQLANRKAKTNAMGYGKRLSNRKTCNRIRKRMICLKLERKEGYK</sequence>
<feature type="domain" description="KIB1-4 beta-propeller" evidence="1">
    <location>
        <begin position="65"/>
        <end position="260"/>
    </location>
</feature>
<dbReference type="OrthoDB" id="642536at2759"/>
<gene>
    <name evidence="2" type="ORF">HHK36_000199</name>
</gene>
<protein>
    <recommendedName>
        <fullName evidence="1">KIB1-4 beta-propeller domain-containing protein</fullName>
    </recommendedName>
</protein>
<accession>A0A834ZR73</accession>
<dbReference type="InterPro" id="IPR005174">
    <property type="entry name" value="KIB1-4_b-propeller"/>
</dbReference>
<dbReference type="Pfam" id="PF03478">
    <property type="entry name" value="Beta-prop_KIB1-4"/>
    <property type="match status" value="1"/>
</dbReference>
<evidence type="ECO:0000313" key="2">
    <source>
        <dbReference type="EMBL" id="KAF8412239.1"/>
    </source>
</evidence>
<dbReference type="PANTHER" id="PTHR44259">
    <property type="entry name" value="OS07G0183000 PROTEIN-RELATED"/>
    <property type="match status" value="1"/>
</dbReference>
<dbReference type="Proteomes" id="UP000655225">
    <property type="component" value="Unassembled WGS sequence"/>
</dbReference>